<keyword evidence="2 8" id="KW-0963">Cytoplasm</keyword>
<reference evidence="11 12" key="1">
    <citation type="submission" date="2020-04" db="EMBL/GenBank/DDBJ databases">
        <title>Usitatibacter rugosus gen. nov., sp. nov. and Usitatibacter palustris sp. nov., novel members of Usitatibacteraceae fam. nov. within the order Nitrosomonadales isolated from soil.</title>
        <authorList>
            <person name="Huber K.J."/>
            <person name="Neumann-Schaal M."/>
            <person name="Geppert A."/>
            <person name="Luckner M."/>
            <person name="Wanner G."/>
            <person name="Overmann J."/>
        </authorList>
    </citation>
    <scope>NUCLEOTIDE SEQUENCE [LARGE SCALE GENOMIC DNA]</scope>
    <source>
        <strain evidence="11 12">0125_3</strain>
    </source>
</reference>
<comment type="similarity">
    <text evidence="7 8">Belongs to the SelA family.</text>
</comment>
<evidence type="ECO:0000256" key="5">
    <source>
        <dbReference type="ARBA" id="ARBA00022917"/>
    </source>
</evidence>
<dbReference type="GO" id="GO:0001514">
    <property type="term" value="P:selenocysteine incorporation"/>
    <property type="evidence" value="ECO:0007669"/>
    <property type="project" value="UniProtKB-UniRule"/>
</dbReference>
<evidence type="ECO:0000256" key="3">
    <source>
        <dbReference type="ARBA" id="ARBA00022679"/>
    </source>
</evidence>
<dbReference type="GO" id="GO:0005737">
    <property type="term" value="C:cytoplasm"/>
    <property type="evidence" value="ECO:0007669"/>
    <property type="project" value="UniProtKB-SubCell"/>
</dbReference>
<keyword evidence="12" id="KW-1185">Reference proteome</keyword>
<dbReference type="GO" id="GO:0004125">
    <property type="term" value="F:L-seryl-tRNA(Sec) selenium transferase activity"/>
    <property type="evidence" value="ECO:0007669"/>
    <property type="project" value="UniProtKB-UniRule"/>
</dbReference>
<evidence type="ECO:0000259" key="10">
    <source>
        <dbReference type="Pfam" id="PF12390"/>
    </source>
</evidence>
<dbReference type="PANTHER" id="PTHR32328:SF0">
    <property type="entry name" value="L-SERYL-TRNA(SEC) SELENIUM TRANSFERASE"/>
    <property type="match status" value="1"/>
</dbReference>
<comment type="cofactor">
    <cofactor evidence="1 8 9">
        <name>pyridoxal 5'-phosphate</name>
        <dbReference type="ChEBI" id="CHEBI:597326"/>
    </cofactor>
</comment>
<evidence type="ECO:0000256" key="4">
    <source>
        <dbReference type="ARBA" id="ARBA00022898"/>
    </source>
</evidence>
<comment type="catalytic activity">
    <reaction evidence="8">
        <text>L-seryl-tRNA(Sec) + selenophosphate + H(+) = L-selenocysteinyl-tRNA(Sec) + phosphate</text>
        <dbReference type="Rhea" id="RHEA:22728"/>
        <dbReference type="Rhea" id="RHEA-COMP:9742"/>
        <dbReference type="Rhea" id="RHEA-COMP:9743"/>
        <dbReference type="ChEBI" id="CHEBI:15378"/>
        <dbReference type="ChEBI" id="CHEBI:16144"/>
        <dbReference type="ChEBI" id="CHEBI:43474"/>
        <dbReference type="ChEBI" id="CHEBI:78533"/>
        <dbReference type="ChEBI" id="CHEBI:78573"/>
        <dbReference type="EC" id="2.9.1.1"/>
    </reaction>
</comment>
<dbReference type="AlphaFoldDB" id="A0A6M4GQG1"/>
<name>A0A6M4GQG1_9PROT</name>
<gene>
    <name evidence="8 11" type="primary">selA</name>
    <name evidence="11" type="ORF">DSM104443_00322</name>
</gene>
<accession>A0A6M4GQG1</accession>
<evidence type="ECO:0000256" key="7">
    <source>
        <dbReference type="ARBA" id="ARBA00044507"/>
    </source>
</evidence>
<dbReference type="InterPro" id="IPR015421">
    <property type="entry name" value="PyrdxlP-dep_Trfase_major"/>
</dbReference>
<evidence type="ECO:0000256" key="6">
    <source>
        <dbReference type="ARBA" id="ARBA00023266"/>
    </source>
</evidence>
<dbReference type="UniPathway" id="UPA00906">
    <property type="reaction ID" value="UER00896"/>
</dbReference>
<evidence type="ECO:0000313" key="12">
    <source>
        <dbReference type="Proteomes" id="UP000501534"/>
    </source>
</evidence>
<dbReference type="Pfam" id="PF03841">
    <property type="entry name" value="SelA"/>
    <property type="match status" value="1"/>
</dbReference>
<organism evidence="11 12">
    <name type="scientific">Usitatibacter rugosus</name>
    <dbReference type="NCBI Taxonomy" id="2732067"/>
    <lineage>
        <taxon>Bacteria</taxon>
        <taxon>Pseudomonadati</taxon>
        <taxon>Pseudomonadota</taxon>
        <taxon>Betaproteobacteria</taxon>
        <taxon>Nitrosomonadales</taxon>
        <taxon>Usitatibacteraceae</taxon>
        <taxon>Usitatibacter</taxon>
    </lineage>
</organism>
<dbReference type="InterPro" id="IPR025862">
    <property type="entry name" value="SelA_trans_N_dom"/>
</dbReference>
<dbReference type="Gene3D" id="3.90.1150.180">
    <property type="match status" value="1"/>
</dbReference>
<proteinExistence type="inferred from homology"/>
<keyword evidence="6 8" id="KW-0711">Selenium</keyword>
<dbReference type="EC" id="2.9.1.1" evidence="8"/>
<dbReference type="HAMAP" id="MF_00423">
    <property type="entry name" value="SelA"/>
    <property type="match status" value="1"/>
</dbReference>
<dbReference type="Gene3D" id="3.40.640.10">
    <property type="entry name" value="Type I PLP-dependent aspartate aminotransferase-like (Major domain)"/>
    <property type="match status" value="1"/>
</dbReference>
<feature type="domain" description="L-seryl-tRNA selenium transferase N-terminal" evidence="10">
    <location>
        <begin position="10"/>
        <end position="48"/>
    </location>
</feature>
<dbReference type="RefSeq" id="WP_171088988.1">
    <property type="nucleotide sequence ID" value="NZ_CP053069.1"/>
</dbReference>
<dbReference type="Pfam" id="PF12390">
    <property type="entry name" value="Se-cys_synth_N"/>
    <property type="match status" value="1"/>
</dbReference>
<evidence type="ECO:0000256" key="1">
    <source>
        <dbReference type="ARBA" id="ARBA00001933"/>
    </source>
</evidence>
<dbReference type="InterPro" id="IPR004534">
    <property type="entry name" value="SelA_trans"/>
</dbReference>
<dbReference type="SUPFAM" id="SSF53383">
    <property type="entry name" value="PLP-dependent transferases"/>
    <property type="match status" value="1"/>
</dbReference>
<keyword evidence="4 8" id="KW-0663">Pyridoxal phosphate</keyword>
<dbReference type="NCBIfam" id="TIGR00474">
    <property type="entry name" value="selA"/>
    <property type="match status" value="1"/>
</dbReference>
<comment type="pathway">
    <text evidence="8">Aminoacyl-tRNA biosynthesis; selenocysteinyl-tRNA(Sec) biosynthesis; selenocysteinyl-tRNA(Sec) from L-seryl-tRNA(Sec) (bacterial route): step 1/1.</text>
</comment>
<keyword evidence="5 8" id="KW-0648">Protein biosynthesis</keyword>
<evidence type="ECO:0000313" key="11">
    <source>
        <dbReference type="EMBL" id="QJR09285.1"/>
    </source>
</evidence>
<dbReference type="EMBL" id="CP053069">
    <property type="protein sequence ID" value="QJR09285.1"/>
    <property type="molecule type" value="Genomic_DNA"/>
</dbReference>
<evidence type="ECO:0000256" key="2">
    <source>
        <dbReference type="ARBA" id="ARBA00022490"/>
    </source>
</evidence>
<comment type="function">
    <text evidence="8">Converts seryl-tRNA(Sec) to selenocysteinyl-tRNA(Sec) required for selenoprotein biosynthesis.</text>
</comment>
<keyword evidence="3 8" id="KW-0808">Transferase</keyword>
<dbReference type="Proteomes" id="UP000501534">
    <property type="component" value="Chromosome"/>
</dbReference>
<sequence length="475" mass="50864">MTSVARDAPFASLPSVDKVLGEATTLSLIERHGRTCVVTAVRDWLAEKRADIAAGRPAAIDEATMASELAHRVARQVAPRLRRVINLTGTVLHTNLGRALMPTEAVRAVAEVMESFGNLEYDIESGGRGDRDDLIVPILAELTGCESATIVNNNAAAVLLALNTLSRGKEAVVSRGEQIEIGGAFRLPDIMARAGCKLREVGTTNRTHLKDYAEAIGPKTGLVLKVHKSNYAVTGFTAEVEEAELGALCRERGVPFLVDLGSGALVDLSRWGLPKEPTPRETLAHGASVVTFSGDKLLGGPQAGIVVGDKDLVAKIKKNPLKRALRVNKMTLAALEAVLGLYRDPDRLREKLTTLRLLSRDTAEIRALAQRLKPVFERALGEGVSVSVEECASQIGSGAQPVERLASAAIVLRRSGPKGMSPTKLERTLRALPVPVIGRIADDALRLDLRCLENEAELCSLLDVIPVKTGIQPGR</sequence>
<dbReference type="InterPro" id="IPR015424">
    <property type="entry name" value="PyrdxlP-dep_Trfase"/>
</dbReference>
<dbReference type="GO" id="GO:0001717">
    <property type="term" value="P:conversion of seryl-tRNAsec to selenocys-tRNAsec"/>
    <property type="evidence" value="ECO:0007669"/>
    <property type="project" value="UniProtKB-UniRule"/>
</dbReference>
<evidence type="ECO:0000256" key="8">
    <source>
        <dbReference type="HAMAP-Rule" id="MF_00423"/>
    </source>
</evidence>
<comment type="subcellular location">
    <subcellularLocation>
        <location evidence="8">Cytoplasm</location>
    </subcellularLocation>
</comment>
<dbReference type="PANTHER" id="PTHR32328">
    <property type="entry name" value="L-SERYL-TRNA(SEC) SELENIUM TRANSFERASE"/>
    <property type="match status" value="1"/>
</dbReference>
<protein>
    <recommendedName>
        <fullName evidence="8">L-seryl-tRNA(Sec) selenium transferase</fullName>
        <ecNumber evidence="8">2.9.1.1</ecNumber>
    </recommendedName>
    <alternativeName>
        <fullName evidence="8">Selenocysteine synthase</fullName>
        <shortName evidence="8">Sec synthase</shortName>
    </alternativeName>
    <alternativeName>
        <fullName evidence="8">Selenocysteinyl-tRNA(Sec) synthase</fullName>
    </alternativeName>
</protein>
<dbReference type="KEGG" id="uru:DSM104443_00322"/>
<evidence type="ECO:0000256" key="9">
    <source>
        <dbReference type="PIRSR" id="PIRSR618319-50"/>
    </source>
</evidence>
<dbReference type="InterPro" id="IPR018319">
    <property type="entry name" value="SelA-like"/>
</dbReference>
<feature type="modified residue" description="N6-(pyridoxal phosphate)lysine" evidence="8 9">
    <location>
        <position position="296"/>
    </location>
</feature>